<reference evidence="1 2" key="1">
    <citation type="journal article" date="2012" name="PLoS Pathog.">
        <title>Comparative pathogenomics reveals horizontally acquired novel virulence genes in fungi infecting cereal hosts.</title>
        <authorList>
            <person name="Gardiner D.M."/>
            <person name="McDonald M.C."/>
            <person name="Covarelli L."/>
            <person name="Solomon P.S."/>
            <person name="Rusu A.G."/>
            <person name="Marshall M."/>
            <person name="Kazan K."/>
            <person name="Chakraborty S."/>
            <person name="McDonald B.A."/>
            <person name="Manners J.M."/>
        </authorList>
    </citation>
    <scope>NUCLEOTIDE SEQUENCE [LARGE SCALE GENOMIC DNA]</scope>
    <source>
        <strain evidence="1 2">CS3096</strain>
    </source>
</reference>
<dbReference type="eggNOG" id="ENOG502T2CT">
    <property type="taxonomic scope" value="Eukaryota"/>
</dbReference>
<evidence type="ECO:0000313" key="2">
    <source>
        <dbReference type="Proteomes" id="UP000007978"/>
    </source>
</evidence>
<dbReference type="AlphaFoldDB" id="K3UWD0"/>
<organism evidence="1 2">
    <name type="scientific">Fusarium pseudograminearum (strain CS3096)</name>
    <name type="common">Wheat and barley crown-rot fungus</name>
    <dbReference type="NCBI Taxonomy" id="1028729"/>
    <lineage>
        <taxon>Eukaryota</taxon>
        <taxon>Fungi</taxon>
        <taxon>Dikarya</taxon>
        <taxon>Ascomycota</taxon>
        <taxon>Pezizomycotina</taxon>
        <taxon>Sordariomycetes</taxon>
        <taxon>Hypocreomycetidae</taxon>
        <taxon>Hypocreales</taxon>
        <taxon>Nectriaceae</taxon>
        <taxon>Fusarium</taxon>
    </lineage>
</organism>
<keyword evidence="2" id="KW-1185">Reference proteome</keyword>
<sequence length="102" mass="11402">MPISADLVPEGWTTESQEMNKDFYWGNEGMGTLAAASVGITNPEALMIKGKEEGGDAYLFQDANGVYMWSMTTDEVYKYTKPTNRDDILAEMHDCMSRVPVH</sequence>
<dbReference type="HOGENOM" id="CLU_2171114_0_0_1"/>
<dbReference type="RefSeq" id="XP_009254235.1">
    <property type="nucleotide sequence ID" value="XM_009255960.1"/>
</dbReference>
<dbReference type="Proteomes" id="UP000007978">
    <property type="component" value="Chromosome 3"/>
</dbReference>
<dbReference type="EMBL" id="AFNW01000064">
    <property type="protein sequence ID" value="EKJ76966.1"/>
    <property type="molecule type" value="Genomic_DNA"/>
</dbReference>
<name>K3UWD0_FUSPC</name>
<dbReference type="KEGG" id="fpu:FPSE_02841"/>
<evidence type="ECO:0000313" key="1">
    <source>
        <dbReference type="EMBL" id="EKJ76966.1"/>
    </source>
</evidence>
<gene>
    <name evidence="1" type="ORF">FPSE_02841</name>
</gene>
<accession>K3UWD0</accession>
<proteinExistence type="predicted"/>
<comment type="caution">
    <text evidence="1">The sequence shown here is derived from an EMBL/GenBank/DDBJ whole genome shotgun (WGS) entry which is preliminary data.</text>
</comment>
<protein>
    <submittedName>
        <fullName evidence="1">Uncharacterized protein</fullName>
    </submittedName>
</protein>
<dbReference type="GeneID" id="20361460"/>
<dbReference type="OrthoDB" id="5350472at2759"/>